<dbReference type="Proteomes" id="UP000728185">
    <property type="component" value="Unassembled WGS sequence"/>
</dbReference>
<gene>
    <name evidence="1" type="ORF">FBUS_04256</name>
</gene>
<evidence type="ECO:0000313" key="1">
    <source>
        <dbReference type="EMBL" id="KAA0188833.1"/>
    </source>
</evidence>
<evidence type="ECO:0000313" key="2">
    <source>
        <dbReference type="Proteomes" id="UP000728185"/>
    </source>
</evidence>
<dbReference type="EMBL" id="LUCM01008171">
    <property type="protein sequence ID" value="KAA0188833.1"/>
    <property type="molecule type" value="Genomic_DNA"/>
</dbReference>
<proteinExistence type="predicted"/>
<name>A0A8E0VHN8_9TREM</name>
<protein>
    <submittedName>
        <fullName evidence="1">Uncharacterized protein</fullName>
    </submittedName>
</protein>
<comment type="caution">
    <text evidence="1">The sequence shown here is derived from an EMBL/GenBank/DDBJ whole genome shotgun (WGS) entry which is preliminary data.</text>
</comment>
<sequence>MPGYKHTRLACLNRLKLASDKKRSSKCHPCHPNVNNLNTASGLREAIMRVESRVDSLLRSTTCTSYGEEKIREVNRKIMQLHRDSDAYRRKLKVLQSSPPPCSPKPTHARPVDAVGFTETSLNNPDAMSVLPILSEIAVSNPSDSCCLVCYDVSDDEGSDT</sequence>
<keyword evidence="2" id="KW-1185">Reference proteome</keyword>
<dbReference type="AlphaFoldDB" id="A0A8E0VHN8"/>
<accession>A0A8E0VHN8</accession>
<reference evidence="1" key="1">
    <citation type="submission" date="2019-05" db="EMBL/GenBank/DDBJ databases">
        <title>Annotation for the trematode Fasciolopsis buski.</title>
        <authorList>
            <person name="Choi Y.-J."/>
        </authorList>
    </citation>
    <scope>NUCLEOTIDE SEQUENCE</scope>
    <source>
        <strain evidence="1">HT</strain>
        <tissue evidence="1">Whole worm</tissue>
    </source>
</reference>
<organism evidence="1 2">
    <name type="scientific">Fasciolopsis buskii</name>
    <dbReference type="NCBI Taxonomy" id="27845"/>
    <lineage>
        <taxon>Eukaryota</taxon>
        <taxon>Metazoa</taxon>
        <taxon>Spiralia</taxon>
        <taxon>Lophotrochozoa</taxon>
        <taxon>Platyhelminthes</taxon>
        <taxon>Trematoda</taxon>
        <taxon>Digenea</taxon>
        <taxon>Plagiorchiida</taxon>
        <taxon>Echinostomata</taxon>
        <taxon>Echinostomatoidea</taxon>
        <taxon>Fasciolidae</taxon>
        <taxon>Fasciolopsis</taxon>
    </lineage>
</organism>